<dbReference type="Pfam" id="PF01926">
    <property type="entry name" value="MMR_HSR1"/>
    <property type="match status" value="1"/>
</dbReference>
<reference evidence="2" key="1">
    <citation type="submission" date="2023-06" db="EMBL/GenBank/DDBJ databases">
        <title>Genome-scale phylogeny and comparative genomics of the fungal order Sordariales.</title>
        <authorList>
            <consortium name="Lawrence Berkeley National Laboratory"/>
            <person name="Hensen N."/>
            <person name="Bonometti L."/>
            <person name="Westerberg I."/>
            <person name="Brannstrom I.O."/>
            <person name="Guillou S."/>
            <person name="Cros-Aarteil S."/>
            <person name="Calhoun S."/>
            <person name="Haridas S."/>
            <person name="Kuo A."/>
            <person name="Mondo S."/>
            <person name="Pangilinan J."/>
            <person name="Riley R."/>
            <person name="Labutti K."/>
            <person name="Andreopoulos B."/>
            <person name="Lipzen A."/>
            <person name="Chen C."/>
            <person name="Yanf M."/>
            <person name="Daum C."/>
            <person name="Ng V."/>
            <person name="Clum A."/>
            <person name="Steindorff A."/>
            <person name="Ohm R."/>
            <person name="Martin F."/>
            <person name="Silar P."/>
            <person name="Natvig D."/>
            <person name="Lalanne C."/>
            <person name="Gautier V."/>
            <person name="Ament-Velasquez S.L."/>
            <person name="Kruys A."/>
            <person name="Hutchinson M.I."/>
            <person name="Powell A.J."/>
            <person name="Barry K."/>
            <person name="Miller A.N."/>
            <person name="Grigoriev I.V."/>
            <person name="Debuchy R."/>
            <person name="Gladieux P."/>
            <person name="Thoren M.H."/>
            <person name="Johannesson H."/>
        </authorList>
    </citation>
    <scope>NUCLEOTIDE SEQUENCE</scope>
    <source>
        <strain evidence="2">PSN4</strain>
    </source>
</reference>
<dbReference type="EMBL" id="MU839839">
    <property type="protein sequence ID" value="KAK1752623.1"/>
    <property type="molecule type" value="Genomic_DNA"/>
</dbReference>
<dbReference type="AlphaFoldDB" id="A0AAJ0F6R3"/>
<dbReference type="SUPFAM" id="SSF52540">
    <property type="entry name" value="P-loop containing nucleoside triphosphate hydrolases"/>
    <property type="match status" value="1"/>
</dbReference>
<dbReference type="InterPro" id="IPR027417">
    <property type="entry name" value="P-loop_NTPase"/>
</dbReference>
<evidence type="ECO:0000259" key="1">
    <source>
        <dbReference type="Pfam" id="PF01926"/>
    </source>
</evidence>
<organism evidence="2 3">
    <name type="scientific">Echria macrotheca</name>
    <dbReference type="NCBI Taxonomy" id="438768"/>
    <lineage>
        <taxon>Eukaryota</taxon>
        <taxon>Fungi</taxon>
        <taxon>Dikarya</taxon>
        <taxon>Ascomycota</taxon>
        <taxon>Pezizomycotina</taxon>
        <taxon>Sordariomycetes</taxon>
        <taxon>Sordariomycetidae</taxon>
        <taxon>Sordariales</taxon>
        <taxon>Schizotheciaceae</taxon>
        <taxon>Echria</taxon>
    </lineage>
</organism>
<proteinExistence type="predicted"/>
<gene>
    <name evidence="2" type="ORF">QBC47DRAFT_416264</name>
</gene>
<protein>
    <submittedName>
        <fullName evidence="2">Nucleolar GTP-binding protein 1</fullName>
    </submittedName>
</protein>
<accession>A0AAJ0F6R3</accession>
<dbReference type="GO" id="GO:0005525">
    <property type="term" value="F:GTP binding"/>
    <property type="evidence" value="ECO:0007669"/>
    <property type="project" value="InterPro"/>
</dbReference>
<name>A0AAJ0F6R3_9PEZI</name>
<sequence>MAEEIVILLLGTTGSGKTAFVRRATQGQWEIADTTTLECNEYPCVAHGKRFRLIDTPGFDDTPAANLGALRKIAEMLHILAEKKKGFAVSGVIYFHRITTTRLTGSARSNIDIFERICGGRFLHRAVIATTMWNTINPKFLPVHEKRHEDLQKQLHSLGARYFRFGTDPKTTADILEYFANMKPNGQIPLQLLEEVKRIGSSPSAVRKTAAGALIVKEMNRGRCTLL</sequence>
<evidence type="ECO:0000313" key="3">
    <source>
        <dbReference type="Proteomes" id="UP001239445"/>
    </source>
</evidence>
<keyword evidence="3" id="KW-1185">Reference proteome</keyword>
<dbReference type="Gene3D" id="3.40.50.300">
    <property type="entry name" value="P-loop containing nucleotide triphosphate hydrolases"/>
    <property type="match status" value="1"/>
</dbReference>
<dbReference type="CDD" id="cd00882">
    <property type="entry name" value="Ras_like_GTPase"/>
    <property type="match status" value="1"/>
</dbReference>
<dbReference type="InterPro" id="IPR006073">
    <property type="entry name" value="GTP-bd"/>
</dbReference>
<dbReference type="Proteomes" id="UP001239445">
    <property type="component" value="Unassembled WGS sequence"/>
</dbReference>
<feature type="domain" description="G" evidence="1">
    <location>
        <begin position="7"/>
        <end position="60"/>
    </location>
</feature>
<evidence type="ECO:0000313" key="2">
    <source>
        <dbReference type="EMBL" id="KAK1752623.1"/>
    </source>
</evidence>
<comment type="caution">
    <text evidence="2">The sequence shown here is derived from an EMBL/GenBank/DDBJ whole genome shotgun (WGS) entry which is preliminary data.</text>
</comment>